<comment type="caution">
    <text evidence="4">The sequence shown here is derived from an EMBL/GenBank/DDBJ whole genome shotgun (WGS) entry which is preliminary data.</text>
</comment>
<dbReference type="PRINTS" id="PR00081">
    <property type="entry name" value="GDHRDH"/>
</dbReference>
<dbReference type="Proteomes" id="UP000076552">
    <property type="component" value="Unassembled WGS sequence"/>
</dbReference>
<evidence type="ECO:0000256" key="3">
    <source>
        <dbReference type="ARBA" id="ARBA00023002"/>
    </source>
</evidence>
<keyword evidence="3" id="KW-0560">Oxidoreductase</keyword>
<dbReference type="OrthoDB" id="191139at2759"/>
<dbReference type="GO" id="GO:0016491">
    <property type="term" value="F:oxidoreductase activity"/>
    <property type="evidence" value="ECO:0007669"/>
    <property type="project" value="UniProtKB-KW"/>
</dbReference>
<dbReference type="SUPFAM" id="SSF51735">
    <property type="entry name" value="NAD(P)-binding Rossmann-fold domains"/>
    <property type="match status" value="1"/>
</dbReference>
<organism evidence="4 5">
    <name type="scientific">Colletotrichum tofieldiae</name>
    <dbReference type="NCBI Taxonomy" id="708197"/>
    <lineage>
        <taxon>Eukaryota</taxon>
        <taxon>Fungi</taxon>
        <taxon>Dikarya</taxon>
        <taxon>Ascomycota</taxon>
        <taxon>Pezizomycotina</taxon>
        <taxon>Sordariomycetes</taxon>
        <taxon>Hypocreomycetidae</taxon>
        <taxon>Glomerellales</taxon>
        <taxon>Glomerellaceae</taxon>
        <taxon>Colletotrichum</taxon>
        <taxon>Colletotrichum spaethianum species complex</taxon>
    </lineage>
</organism>
<dbReference type="EMBL" id="LFIV01000149">
    <property type="protein sequence ID" value="KZL67256.1"/>
    <property type="molecule type" value="Genomic_DNA"/>
</dbReference>
<dbReference type="PANTHER" id="PTHR24320">
    <property type="entry name" value="RETINOL DEHYDROGENASE"/>
    <property type="match status" value="1"/>
</dbReference>
<accession>A0A166PWP1</accession>
<evidence type="ECO:0000313" key="4">
    <source>
        <dbReference type="EMBL" id="KZL67256.1"/>
    </source>
</evidence>
<evidence type="ECO:0000313" key="5">
    <source>
        <dbReference type="Proteomes" id="UP000076552"/>
    </source>
</evidence>
<keyword evidence="2" id="KW-0521">NADP</keyword>
<dbReference type="AlphaFoldDB" id="A0A166PWP1"/>
<dbReference type="InterPro" id="IPR036291">
    <property type="entry name" value="NAD(P)-bd_dom_sf"/>
</dbReference>
<proteinExistence type="inferred from homology"/>
<gene>
    <name evidence="4" type="ORF">CT0861_07241</name>
</gene>
<dbReference type="STRING" id="708197.A0A166PWP1"/>
<dbReference type="Gene3D" id="3.40.50.720">
    <property type="entry name" value="NAD(P)-binding Rossmann-like Domain"/>
    <property type="match status" value="1"/>
</dbReference>
<reference evidence="4 5" key="1">
    <citation type="submission" date="2015-06" db="EMBL/GenBank/DDBJ databases">
        <title>Survival trade-offs in plant roots during colonization by closely related pathogenic and mutualistic fungi.</title>
        <authorList>
            <person name="Hacquard S."/>
            <person name="Kracher B."/>
            <person name="Hiruma K."/>
            <person name="Weinman A."/>
            <person name="Muench P."/>
            <person name="Garrido Oter R."/>
            <person name="Ver Loren van Themaat E."/>
            <person name="Dallerey J.-F."/>
            <person name="Damm U."/>
            <person name="Henrissat B."/>
            <person name="Lespinet O."/>
            <person name="Thon M."/>
            <person name="Kemen E."/>
            <person name="McHardy A.C."/>
            <person name="Schulze-Lefert P."/>
            <person name="O'Connell R.J."/>
        </authorList>
    </citation>
    <scope>NUCLEOTIDE SEQUENCE [LARGE SCALE GENOMIC DNA]</scope>
    <source>
        <strain evidence="4 5">0861</strain>
    </source>
</reference>
<sequence>MTSQWNPLNDMPSLRGKVVVVTGGNSDIGRETVRLLAWKGAKVYFTTRSEAKAIETQKRIHDVHPEIDPDNLQWMVMDATDLRSIFSVADKIKEKERKVDILFHNAAAGTTSTELVGPGWEVHMAVNLVGPFVLTNRLLPLLKNAAKEKDSDVRIVTMSSNAQTAMVPTSYKFRFTSSDFLRNPVPSPPWQWRYFGRFLFGFDTTRYGVSKAANVIFAQELQQKLDEQRLPILSMAVHPGEVATVGVDSINTALVRVIARLTFMTPEQGAATPLFAAVAKEVRQYSVKYKGKFVFPGGKIGVPNPVASDEDQIRGLWQNTTAEVNKQLQADGLPILGPW</sequence>
<comment type="similarity">
    <text evidence="1">Belongs to the short-chain dehydrogenases/reductases (SDR) family.</text>
</comment>
<evidence type="ECO:0000256" key="2">
    <source>
        <dbReference type="ARBA" id="ARBA00022857"/>
    </source>
</evidence>
<evidence type="ECO:0000256" key="1">
    <source>
        <dbReference type="ARBA" id="ARBA00006484"/>
    </source>
</evidence>
<dbReference type="Pfam" id="PF00106">
    <property type="entry name" value="adh_short"/>
    <property type="match status" value="1"/>
</dbReference>
<dbReference type="InterPro" id="IPR002347">
    <property type="entry name" value="SDR_fam"/>
</dbReference>
<name>A0A166PWP1_9PEZI</name>
<keyword evidence="5" id="KW-1185">Reference proteome</keyword>
<dbReference type="PANTHER" id="PTHR24320:SF282">
    <property type="entry name" value="WW DOMAIN-CONTAINING OXIDOREDUCTASE"/>
    <property type="match status" value="1"/>
</dbReference>
<protein>
    <submittedName>
        <fullName evidence="4">Daunorubicin C-13 ketoreductase (Short-chain dehydrogenase/reductase family oxidoreductase)</fullName>
    </submittedName>
</protein>